<sequence>MSDNSTSKRGACDSCGGHHSRSSCKFRNAECCSCGRSGHIKKVCKGNSFSSKTPAPRVQSIALYDPPASHSNAKQSSGFRVNTVKLAATPSKSYDAASSVPYSAQNPATVFHRGDHVQWRDKESNAWMFGRVTDIYYETLCIKSGQVHGIIDKKRVLPYDPSMNPASSASVLPAAVAKKPK</sequence>
<accession>A0AC35F9W9</accession>
<dbReference type="Proteomes" id="UP000887580">
    <property type="component" value="Unplaced"/>
</dbReference>
<evidence type="ECO:0000313" key="2">
    <source>
        <dbReference type="WBParaSite" id="PS1159_v2.g14585.t1"/>
    </source>
</evidence>
<name>A0AC35F9W9_9BILA</name>
<reference evidence="2" key="1">
    <citation type="submission" date="2022-11" db="UniProtKB">
        <authorList>
            <consortium name="WormBaseParasite"/>
        </authorList>
    </citation>
    <scope>IDENTIFICATION</scope>
</reference>
<evidence type="ECO:0000313" key="1">
    <source>
        <dbReference type="Proteomes" id="UP000887580"/>
    </source>
</evidence>
<organism evidence="1 2">
    <name type="scientific">Panagrolaimus sp. PS1159</name>
    <dbReference type="NCBI Taxonomy" id="55785"/>
    <lineage>
        <taxon>Eukaryota</taxon>
        <taxon>Metazoa</taxon>
        <taxon>Ecdysozoa</taxon>
        <taxon>Nematoda</taxon>
        <taxon>Chromadorea</taxon>
        <taxon>Rhabditida</taxon>
        <taxon>Tylenchina</taxon>
        <taxon>Panagrolaimomorpha</taxon>
        <taxon>Panagrolaimoidea</taxon>
        <taxon>Panagrolaimidae</taxon>
        <taxon>Panagrolaimus</taxon>
    </lineage>
</organism>
<dbReference type="WBParaSite" id="PS1159_v2.g14585.t1">
    <property type="protein sequence ID" value="PS1159_v2.g14585.t1"/>
    <property type="gene ID" value="PS1159_v2.g14585"/>
</dbReference>
<protein>
    <submittedName>
        <fullName evidence="2">CCHC-type domain-containing protein</fullName>
    </submittedName>
</protein>
<proteinExistence type="predicted"/>